<keyword evidence="3" id="KW-1185">Reference proteome</keyword>
<proteinExistence type="predicted"/>
<organism evidence="2 3">
    <name type="scientific">Actinophytocola algeriensis</name>
    <dbReference type="NCBI Taxonomy" id="1768010"/>
    <lineage>
        <taxon>Bacteria</taxon>
        <taxon>Bacillati</taxon>
        <taxon>Actinomycetota</taxon>
        <taxon>Actinomycetes</taxon>
        <taxon>Pseudonocardiales</taxon>
        <taxon>Pseudonocardiaceae</taxon>
    </lineage>
</organism>
<dbReference type="AlphaFoldDB" id="A0A7W7VH79"/>
<dbReference type="InterPro" id="IPR009061">
    <property type="entry name" value="DNA-bd_dom_put_sf"/>
</dbReference>
<sequence>MRVAELAAAAGVAPDTVRYYERTGLPAAPLPALRADLVHLVDSVTDGPRLDPEPGNWCAPREEVSSW</sequence>
<dbReference type="EMBL" id="JACHJQ010000007">
    <property type="protein sequence ID" value="MBB4910141.1"/>
    <property type="molecule type" value="Genomic_DNA"/>
</dbReference>
<dbReference type="RefSeq" id="WP_221464531.1">
    <property type="nucleotide sequence ID" value="NZ_JACHJQ010000007.1"/>
</dbReference>
<dbReference type="SUPFAM" id="SSF46955">
    <property type="entry name" value="Putative DNA-binding domain"/>
    <property type="match status" value="1"/>
</dbReference>
<evidence type="ECO:0000313" key="2">
    <source>
        <dbReference type="EMBL" id="MBB4910141.1"/>
    </source>
</evidence>
<dbReference type="GO" id="GO:0006355">
    <property type="term" value="P:regulation of DNA-templated transcription"/>
    <property type="evidence" value="ECO:0007669"/>
    <property type="project" value="InterPro"/>
</dbReference>
<gene>
    <name evidence="2" type="ORF">FHR82_006399</name>
</gene>
<name>A0A7W7VH79_9PSEU</name>
<dbReference type="Pfam" id="PF00376">
    <property type="entry name" value="MerR"/>
    <property type="match status" value="1"/>
</dbReference>
<dbReference type="PROSITE" id="PS50937">
    <property type="entry name" value="HTH_MERR_2"/>
    <property type="match status" value="1"/>
</dbReference>
<protein>
    <recommendedName>
        <fullName evidence="1">HTH merR-type domain-containing protein</fullName>
    </recommendedName>
</protein>
<dbReference type="GO" id="GO:0003677">
    <property type="term" value="F:DNA binding"/>
    <property type="evidence" value="ECO:0007669"/>
    <property type="project" value="InterPro"/>
</dbReference>
<evidence type="ECO:0000259" key="1">
    <source>
        <dbReference type="PROSITE" id="PS50937"/>
    </source>
</evidence>
<dbReference type="InterPro" id="IPR000551">
    <property type="entry name" value="MerR-type_HTH_dom"/>
</dbReference>
<dbReference type="Proteomes" id="UP000520767">
    <property type="component" value="Unassembled WGS sequence"/>
</dbReference>
<accession>A0A7W7VH79</accession>
<comment type="caution">
    <text evidence="2">The sequence shown here is derived from an EMBL/GenBank/DDBJ whole genome shotgun (WGS) entry which is preliminary data.</text>
</comment>
<feature type="domain" description="HTH merR-type" evidence="1">
    <location>
        <begin position="1"/>
        <end position="25"/>
    </location>
</feature>
<reference evidence="2 3" key="1">
    <citation type="submission" date="2020-08" db="EMBL/GenBank/DDBJ databases">
        <title>Genomic Encyclopedia of Type Strains, Phase III (KMG-III): the genomes of soil and plant-associated and newly described type strains.</title>
        <authorList>
            <person name="Whitman W."/>
        </authorList>
    </citation>
    <scope>NUCLEOTIDE SEQUENCE [LARGE SCALE GENOMIC DNA]</scope>
    <source>
        <strain evidence="2 3">CECT 8960</strain>
    </source>
</reference>
<evidence type="ECO:0000313" key="3">
    <source>
        <dbReference type="Proteomes" id="UP000520767"/>
    </source>
</evidence>